<proteinExistence type="predicted"/>
<keyword evidence="2" id="KW-1185">Reference proteome</keyword>
<dbReference type="Gene3D" id="3.40.50.1820">
    <property type="entry name" value="alpha/beta hydrolase"/>
    <property type="match status" value="1"/>
</dbReference>
<dbReference type="PANTHER" id="PTHR11005">
    <property type="entry name" value="LYSOSOMAL ACID LIPASE-RELATED"/>
    <property type="match status" value="1"/>
</dbReference>
<comment type="caution">
    <text evidence="1">The sequence shown here is derived from an EMBL/GenBank/DDBJ whole genome shotgun (WGS) entry which is preliminary data.</text>
</comment>
<reference evidence="1 2" key="1">
    <citation type="journal article" date="2020" name="Cell">
        <title>Large-Scale Comparative Analyses of Tick Genomes Elucidate Their Genetic Diversity and Vector Capacities.</title>
        <authorList>
            <consortium name="Tick Genome and Microbiome Consortium (TIGMIC)"/>
            <person name="Jia N."/>
            <person name="Wang J."/>
            <person name="Shi W."/>
            <person name="Du L."/>
            <person name="Sun Y."/>
            <person name="Zhan W."/>
            <person name="Jiang J.F."/>
            <person name="Wang Q."/>
            <person name="Zhang B."/>
            <person name="Ji P."/>
            <person name="Bell-Sakyi L."/>
            <person name="Cui X.M."/>
            <person name="Yuan T.T."/>
            <person name="Jiang B.G."/>
            <person name="Yang W.F."/>
            <person name="Lam T.T."/>
            <person name="Chang Q.C."/>
            <person name="Ding S.J."/>
            <person name="Wang X.J."/>
            <person name="Zhu J.G."/>
            <person name="Ruan X.D."/>
            <person name="Zhao L."/>
            <person name="Wei J.T."/>
            <person name="Ye R.Z."/>
            <person name="Que T.C."/>
            <person name="Du C.H."/>
            <person name="Zhou Y.H."/>
            <person name="Cheng J.X."/>
            <person name="Dai P.F."/>
            <person name="Guo W.B."/>
            <person name="Han X.H."/>
            <person name="Huang E.J."/>
            <person name="Li L.F."/>
            <person name="Wei W."/>
            <person name="Gao Y.C."/>
            <person name="Liu J.Z."/>
            <person name="Shao H.Z."/>
            <person name="Wang X."/>
            <person name="Wang C.C."/>
            <person name="Yang T.C."/>
            <person name="Huo Q.B."/>
            <person name="Li W."/>
            <person name="Chen H.Y."/>
            <person name="Chen S.E."/>
            <person name="Zhou L.G."/>
            <person name="Ni X.B."/>
            <person name="Tian J.H."/>
            <person name="Sheng Y."/>
            <person name="Liu T."/>
            <person name="Pan Y.S."/>
            <person name="Xia L.Y."/>
            <person name="Li J."/>
            <person name="Zhao F."/>
            <person name="Cao W.C."/>
        </authorList>
    </citation>
    <scope>NUCLEOTIDE SEQUENCE [LARGE SCALE GENOMIC DNA]</scope>
    <source>
        <strain evidence="1">HaeL-2018</strain>
    </source>
</reference>
<organism evidence="1 2">
    <name type="scientific">Haemaphysalis longicornis</name>
    <name type="common">Bush tick</name>
    <dbReference type="NCBI Taxonomy" id="44386"/>
    <lineage>
        <taxon>Eukaryota</taxon>
        <taxon>Metazoa</taxon>
        <taxon>Ecdysozoa</taxon>
        <taxon>Arthropoda</taxon>
        <taxon>Chelicerata</taxon>
        <taxon>Arachnida</taxon>
        <taxon>Acari</taxon>
        <taxon>Parasitiformes</taxon>
        <taxon>Ixodida</taxon>
        <taxon>Ixodoidea</taxon>
        <taxon>Ixodidae</taxon>
        <taxon>Haemaphysalinae</taxon>
        <taxon>Haemaphysalis</taxon>
    </lineage>
</organism>
<protein>
    <submittedName>
        <fullName evidence="1">Uncharacterized protein</fullName>
    </submittedName>
</protein>
<evidence type="ECO:0000313" key="1">
    <source>
        <dbReference type="EMBL" id="KAH9379422.1"/>
    </source>
</evidence>
<dbReference type="SUPFAM" id="SSF53474">
    <property type="entry name" value="alpha/beta-Hydrolases"/>
    <property type="match status" value="1"/>
</dbReference>
<accession>A0A9J6GLV5</accession>
<gene>
    <name evidence="1" type="ORF">HPB48_008573</name>
</gene>
<dbReference type="OrthoDB" id="6478351at2759"/>
<dbReference type="AlphaFoldDB" id="A0A9J6GLV5"/>
<dbReference type="EMBL" id="JABSTR010000010">
    <property type="protein sequence ID" value="KAH9379422.1"/>
    <property type="molecule type" value="Genomic_DNA"/>
</dbReference>
<dbReference type="OMA" id="NDIVHNM"/>
<evidence type="ECO:0000313" key="2">
    <source>
        <dbReference type="Proteomes" id="UP000821853"/>
    </source>
</evidence>
<dbReference type="Proteomes" id="UP000821853">
    <property type="component" value="Chromosome 8"/>
</dbReference>
<dbReference type="InterPro" id="IPR029058">
    <property type="entry name" value="AB_hydrolase_fold"/>
</dbReference>
<sequence>MLDEVTSRFYLNLQATPPVYPLEKITAPVALFRGMGDIIADPKDVEDLSRRLRHVLVMDYVVPDEDFTHQDFLFGYNATDILHRPMISLLKNFTTIPVQ</sequence>
<name>A0A9J6GLV5_HAELO</name>
<dbReference type="VEuPathDB" id="VectorBase:HLOH_056507"/>